<proteinExistence type="predicted"/>
<reference evidence="2" key="1">
    <citation type="journal article" date="2020" name="Stud. Mycol.">
        <title>101 Dothideomycetes genomes: a test case for predicting lifestyles and emergence of pathogens.</title>
        <authorList>
            <person name="Haridas S."/>
            <person name="Albert R."/>
            <person name="Binder M."/>
            <person name="Bloem J."/>
            <person name="Labutti K."/>
            <person name="Salamov A."/>
            <person name="Andreopoulos B."/>
            <person name="Baker S."/>
            <person name="Barry K."/>
            <person name="Bills G."/>
            <person name="Bluhm B."/>
            <person name="Cannon C."/>
            <person name="Castanera R."/>
            <person name="Culley D."/>
            <person name="Daum C."/>
            <person name="Ezra D."/>
            <person name="Gonzalez J."/>
            <person name="Henrissat B."/>
            <person name="Kuo A."/>
            <person name="Liang C."/>
            <person name="Lipzen A."/>
            <person name="Lutzoni F."/>
            <person name="Magnuson J."/>
            <person name="Mondo S."/>
            <person name="Nolan M."/>
            <person name="Ohm R."/>
            <person name="Pangilinan J."/>
            <person name="Park H.-J."/>
            <person name="Ramirez L."/>
            <person name="Alfaro M."/>
            <person name="Sun H."/>
            <person name="Tritt A."/>
            <person name="Yoshinaga Y."/>
            <person name="Zwiers L.-H."/>
            <person name="Turgeon B."/>
            <person name="Goodwin S."/>
            <person name="Spatafora J."/>
            <person name="Crous P."/>
            <person name="Grigoriev I."/>
        </authorList>
    </citation>
    <scope>NUCLEOTIDE SEQUENCE</scope>
    <source>
        <strain evidence="2">CBS 109.77</strain>
    </source>
</reference>
<feature type="domain" description="Heterokaryon incompatibility" evidence="1">
    <location>
        <begin position="56"/>
        <end position="143"/>
    </location>
</feature>
<sequence length="144" mass="16518">EWLNTCKTSHTTCEAIDETRNPEYYPMGLLDIGNRKSSTIRLIITEFERLPDMCRYATLSHCWGANPLFLALSKANVNLLRQFIPPEGLPKSFVEAIQICRRLGVRYLWIDSLCILQSRPGSQEDRLVHAAKMDTIYANCELNL</sequence>
<dbReference type="Pfam" id="PF06985">
    <property type="entry name" value="HET"/>
    <property type="match status" value="1"/>
</dbReference>
<evidence type="ECO:0000259" key="1">
    <source>
        <dbReference type="Pfam" id="PF06985"/>
    </source>
</evidence>
<dbReference type="PANTHER" id="PTHR33112:SF16">
    <property type="entry name" value="HETEROKARYON INCOMPATIBILITY DOMAIN-CONTAINING PROTEIN"/>
    <property type="match status" value="1"/>
</dbReference>
<organism evidence="2 3">
    <name type="scientific">Melanomma pulvis-pyrius CBS 109.77</name>
    <dbReference type="NCBI Taxonomy" id="1314802"/>
    <lineage>
        <taxon>Eukaryota</taxon>
        <taxon>Fungi</taxon>
        <taxon>Dikarya</taxon>
        <taxon>Ascomycota</taxon>
        <taxon>Pezizomycotina</taxon>
        <taxon>Dothideomycetes</taxon>
        <taxon>Pleosporomycetidae</taxon>
        <taxon>Pleosporales</taxon>
        <taxon>Melanommataceae</taxon>
        <taxon>Melanomma</taxon>
    </lineage>
</organism>
<dbReference type="InterPro" id="IPR010730">
    <property type="entry name" value="HET"/>
</dbReference>
<dbReference type="OrthoDB" id="2958217at2759"/>
<gene>
    <name evidence="2" type="ORF">K505DRAFT_224567</name>
</gene>
<accession>A0A6A6XHN5</accession>
<keyword evidence="3" id="KW-1185">Reference proteome</keyword>
<dbReference type="PANTHER" id="PTHR33112">
    <property type="entry name" value="DOMAIN PROTEIN, PUTATIVE-RELATED"/>
    <property type="match status" value="1"/>
</dbReference>
<feature type="non-terminal residue" evidence="2">
    <location>
        <position position="1"/>
    </location>
</feature>
<feature type="non-terminal residue" evidence="2">
    <location>
        <position position="144"/>
    </location>
</feature>
<dbReference type="AlphaFoldDB" id="A0A6A6XHN5"/>
<dbReference type="EMBL" id="MU001842">
    <property type="protein sequence ID" value="KAF2796006.1"/>
    <property type="molecule type" value="Genomic_DNA"/>
</dbReference>
<name>A0A6A6XHN5_9PLEO</name>
<dbReference type="Proteomes" id="UP000799757">
    <property type="component" value="Unassembled WGS sequence"/>
</dbReference>
<evidence type="ECO:0000313" key="2">
    <source>
        <dbReference type="EMBL" id="KAF2796006.1"/>
    </source>
</evidence>
<evidence type="ECO:0000313" key="3">
    <source>
        <dbReference type="Proteomes" id="UP000799757"/>
    </source>
</evidence>
<protein>
    <submittedName>
        <fullName evidence="2">HET-domain-containing protein</fullName>
    </submittedName>
</protein>